<dbReference type="Proteomes" id="UP000198948">
    <property type="component" value="Unassembled WGS sequence"/>
</dbReference>
<dbReference type="AlphaFoldDB" id="A0A1H9Q3B6"/>
<keyword evidence="2" id="KW-1185">Reference proteome</keyword>
<sequence>MYALDAQRDKKGSDIYQVKQMFDWPLKKDRSGQYLVPSGSTIRVCMTSDFFLEEADCWRDEVWDIIRKRSDVFFFILTKRIHRAKACFPKDWGAGWENVWLNVSVENQRTAEQRIPLLLATPAKHKGIMLAPLLEAVTINEYLENGQIAHVIVGGENYHGARPLHYEWVEALYLSCANQNVNFEFIETGNHFIKAGKDYHLPKWLQAEQAKKSGLEYRGRKVEVALTAAPLNESLPLFEMKAKSLCDSCTYKNKCSTVEKSKGCQLKI</sequence>
<dbReference type="STRING" id="142588.SAMN04488559_101321"/>
<dbReference type="EMBL" id="FOHA01000001">
    <property type="protein sequence ID" value="SER54914.1"/>
    <property type="molecule type" value="Genomic_DNA"/>
</dbReference>
<evidence type="ECO:0000313" key="1">
    <source>
        <dbReference type="EMBL" id="SER54914.1"/>
    </source>
</evidence>
<name>A0A1H9Q3B6_9LACT</name>
<proteinExistence type="predicted"/>
<dbReference type="InterPro" id="IPR011101">
    <property type="entry name" value="DUF5131"/>
</dbReference>
<protein>
    <submittedName>
        <fullName evidence="1">Phage protein Gp37/Gp68</fullName>
    </submittedName>
</protein>
<reference evidence="1 2" key="1">
    <citation type="submission" date="2016-10" db="EMBL/GenBank/DDBJ databases">
        <authorList>
            <person name="de Groot N.N."/>
        </authorList>
    </citation>
    <scope>NUCLEOTIDE SEQUENCE [LARGE SCALE GENOMIC DNA]</scope>
    <source>
        <strain evidence="1 2">DSM 13760</strain>
    </source>
</reference>
<gene>
    <name evidence="1" type="ORF">SAMN04488559_101321</name>
</gene>
<evidence type="ECO:0000313" key="2">
    <source>
        <dbReference type="Proteomes" id="UP000198948"/>
    </source>
</evidence>
<dbReference type="Pfam" id="PF07505">
    <property type="entry name" value="DUF5131"/>
    <property type="match status" value="1"/>
</dbReference>
<organism evidence="1 2">
    <name type="scientific">Isobaculum melis</name>
    <dbReference type="NCBI Taxonomy" id="142588"/>
    <lineage>
        <taxon>Bacteria</taxon>
        <taxon>Bacillati</taxon>
        <taxon>Bacillota</taxon>
        <taxon>Bacilli</taxon>
        <taxon>Lactobacillales</taxon>
        <taxon>Carnobacteriaceae</taxon>
        <taxon>Isobaculum</taxon>
    </lineage>
</organism>
<accession>A0A1H9Q3B6</accession>